<name>A0A5J4VEI2_9EUKA</name>
<organism evidence="2 3">
    <name type="scientific">Streblomastix strix</name>
    <dbReference type="NCBI Taxonomy" id="222440"/>
    <lineage>
        <taxon>Eukaryota</taxon>
        <taxon>Metamonada</taxon>
        <taxon>Preaxostyla</taxon>
        <taxon>Oxymonadida</taxon>
        <taxon>Streblomastigidae</taxon>
        <taxon>Streblomastix</taxon>
    </lineage>
</organism>
<dbReference type="Proteomes" id="UP000324800">
    <property type="component" value="Unassembled WGS sequence"/>
</dbReference>
<dbReference type="AlphaFoldDB" id="A0A5J4VEI2"/>
<gene>
    <name evidence="2" type="ORF">EZS28_023631</name>
</gene>
<sequence length="79" mass="8646">MSSADIPITKTPFRQGDVVKDHYVLGTKVGIDPFEQIFFATNSIGLKNHFKTNIKMSRGSRGRAGGPRADPFDVPNPVT</sequence>
<protein>
    <submittedName>
        <fullName evidence="2">Uncharacterized protein</fullName>
    </submittedName>
</protein>
<dbReference type="EMBL" id="SNRW01007685">
    <property type="protein sequence ID" value="KAA6380843.1"/>
    <property type="molecule type" value="Genomic_DNA"/>
</dbReference>
<proteinExistence type="predicted"/>
<accession>A0A5J4VEI2</accession>
<evidence type="ECO:0000313" key="3">
    <source>
        <dbReference type="Proteomes" id="UP000324800"/>
    </source>
</evidence>
<evidence type="ECO:0000313" key="2">
    <source>
        <dbReference type="EMBL" id="KAA6380843.1"/>
    </source>
</evidence>
<reference evidence="2 3" key="1">
    <citation type="submission" date="2019-03" db="EMBL/GenBank/DDBJ databases">
        <title>Single cell metagenomics reveals metabolic interactions within the superorganism composed of flagellate Streblomastix strix and complex community of Bacteroidetes bacteria on its surface.</title>
        <authorList>
            <person name="Treitli S.C."/>
            <person name="Kolisko M."/>
            <person name="Husnik F."/>
            <person name="Keeling P."/>
            <person name="Hampl V."/>
        </authorList>
    </citation>
    <scope>NUCLEOTIDE SEQUENCE [LARGE SCALE GENOMIC DNA]</scope>
    <source>
        <strain evidence="2">ST1C</strain>
    </source>
</reference>
<feature type="non-terminal residue" evidence="2">
    <location>
        <position position="79"/>
    </location>
</feature>
<comment type="caution">
    <text evidence="2">The sequence shown here is derived from an EMBL/GenBank/DDBJ whole genome shotgun (WGS) entry which is preliminary data.</text>
</comment>
<feature type="region of interest" description="Disordered" evidence="1">
    <location>
        <begin position="56"/>
        <end position="79"/>
    </location>
</feature>
<evidence type="ECO:0000256" key="1">
    <source>
        <dbReference type="SAM" id="MobiDB-lite"/>
    </source>
</evidence>